<organism evidence="2 3">
    <name type="scientific">Stenotrophomonas panacihumi</name>
    <dbReference type="NCBI Taxonomy" id="676599"/>
    <lineage>
        <taxon>Bacteria</taxon>
        <taxon>Pseudomonadati</taxon>
        <taxon>Pseudomonadota</taxon>
        <taxon>Gammaproteobacteria</taxon>
        <taxon>Lysobacterales</taxon>
        <taxon>Lysobacteraceae</taxon>
        <taxon>Stenotrophomonas</taxon>
    </lineage>
</organism>
<accession>A0A0R0AGI5</accession>
<dbReference type="EMBL" id="LLXU01000098">
    <property type="protein sequence ID" value="KRG40449.1"/>
    <property type="molecule type" value="Genomic_DNA"/>
</dbReference>
<dbReference type="STRING" id="676599.ARC20_01520"/>
<gene>
    <name evidence="2" type="ORF">ARC20_01520</name>
</gene>
<evidence type="ECO:0000313" key="3">
    <source>
        <dbReference type="Proteomes" id="UP000051802"/>
    </source>
</evidence>
<dbReference type="RefSeq" id="WP_057647827.1">
    <property type="nucleotide sequence ID" value="NZ_LLXU01000098.1"/>
</dbReference>
<proteinExistence type="predicted"/>
<reference evidence="2 3" key="1">
    <citation type="submission" date="2015-10" db="EMBL/GenBank/DDBJ databases">
        <title>Genome sequencing and analysis of members of genus Stenotrophomonas.</title>
        <authorList>
            <person name="Patil P.P."/>
            <person name="Midha S."/>
            <person name="Patil P.B."/>
        </authorList>
    </citation>
    <scope>NUCLEOTIDE SEQUENCE [LARGE SCALE GENOMIC DNA]</scope>
    <source>
        <strain evidence="2 3">JCM 16536</strain>
    </source>
</reference>
<protein>
    <recommendedName>
        <fullName evidence="4">Nickel uptake transporter family protein</fullName>
    </recommendedName>
</protein>
<dbReference type="OrthoDB" id="5995861at2"/>
<keyword evidence="3" id="KW-1185">Reference proteome</keyword>
<dbReference type="InterPro" id="IPR013783">
    <property type="entry name" value="Ig-like_fold"/>
</dbReference>
<evidence type="ECO:0000313" key="2">
    <source>
        <dbReference type="EMBL" id="KRG40449.1"/>
    </source>
</evidence>
<sequence>MKKLLLACVAWSCLSLSAHAHEIWIERDGQSGPVRVYFGEPAEAAAAESEDELGRLQHFEVFGAQGKAGKATRNGDHLVAPLAASGDAWLFDNQVFEPWQGEDKRYEAVSYYARAGRSSTKSRLALELVPTAAQGNTFTATFREKPLADTEISLIDQKKTLKTLKTDAQGRVTLPSLAPGRYIVVVAHKEPVETLVAGKQVETMHHISTLTFASE</sequence>
<evidence type="ECO:0008006" key="4">
    <source>
        <dbReference type="Google" id="ProtNLM"/>
    </source>
</evidence>
<dbReference type="Proteomes" id="UP000051802">
    <property type="component" value="Unassembled WGS sequence"/>
</dbReference>
<dbReference type="Gene3D" id="2.60.40.10">
    <property type="entry name" value="Immunoglobulins"/>
    <property type="match status" value="1"/>
</dbReference>
<name>A0A0R0AGI5_9GAMM</name>
<comment type="caution">
    <text evidence="2">The sequence shown here is derived from an EMBL/GenBank/DDBJ whole genome shotgun (WGS) entry which is preliminary data.</text>
</comment>
<dbReference type="InterPro" id="IPR019613">
    <property type="entry name" value="DUF4198"/>
</dbReference>
<evidence type="ECO:0000256" key="1">
    <source>
        <dbReference type="SAM" id="SignalP"/>
    </source>
</evidence>
<dbReference type="SUPFAM" id="SSF49478">
    <property type="entry name" value="Cna protein B-type domain"/>
    <property type="match status" value="1"/>
</dbReference>
<dbReference type="AlphaFoldDB" id="A0A0R0AGI5"/>
<feature type="signal peptide" evidence="1">
    <location>
        <begin position="1"/>
        <end position="20"/>
    </location>
</feature>
<feature type="chain" id="PRO_5006390737" description="Nickel uptake transporter family protein" evidence="1">
    <location>
        <begin position="21"/>
        <end position="215"/>
    </location>
</feature>
<dbReference type="Pfam" id="PF10670">
    <property type="entry name" value="DUF4198"/>
    <property type="match status" value="1"/>
</dbReference>
<keyword evidence="1" id="KW-0732">Signal</keyword>